<dbReference type="RefSeq" id="WP_121098726.1">
    <property type="nucleotide sequence ID" value="NZ_RBII01000001.1"/>
</dbReference>
<dbReference type="Pfam" id="PF09550">
    <property type="entry name" value="Phage_TAC_6"/>
    <property type="match status" value="1"/>
</dbReference>
<organism evidence="1 2">
    <name type="scientific">Litorimonas taeanensis</name>
    <dbReference type="NCBI Taxonomy" id="568099"/>
    <lineage>
        <taxon>Bacteria</taxon>
        <taxon>Pseudomonadati</taxon>
        <taxon>Pseudomonadota</taxon>
        <taxon>Alphaproteobacteria</taxon>
        <taxon>Maricaulales</taxon>
        <taxon>Robiginitomaculaceae</taxon>
    </lineage>
</organism>
<name>A0A420WIR4_9PROT</name>
<comment type="caution">
    <text evidence="1">The sequence shown here is derived from an EMBL/GenBank/DDBJ whole genome shotgun (WGS) entry which is preliminary data.</text>
</comment>
<dbReference type="OrthoDB" id="7582980at2"/>
<dbReference type="Proteomes" id="UP000282211">
    <property type="component" value="Unassembled WGS sequence"/>
</dbReference>
<reference evidence="1 2" key="1">
    <citation type="submission" date="2018-10" db="EMBL/GenBank/DDBJ databases">
        <title>Genomic Encyclopedia of Type Strains, Phase IV (KMG-IV): sequencing the most valuable type-strain genomes for metagenomic binning, comparative biology and taxonomic classification.</title>
        <authorList>
            <person name="Goeker M."/>
        </authorList>
    </citation>
    <scope>NUCLEOTIDE SEQUENCE [LARGE SCALE GENOMIC DNA]</scope>
    <source>
        <strain evidence="1 2">DSM 22008</strain>
    </source>
</reference>
<dbReference type="AlphaFoldDB" id="A0A420WIR4"/>
<sequence length="61" mass="7413">MNPHKWPFQAWFRLAVLHMKLSPDAFWDMPVRDWLWLCQNRDEAPLTAHDFTPLFEAFPDE</sequence>
<dbReference type="EMBL" id="RBII01000001">
    <property type="protein sequence ID" value="RKQ70910.1"/>
    <property type="molecule type" value="Genomic_DNA"/>
</dbReference>
<dbReference type="InterPro" id="IPR019056">
    <property type="entry name" value="Phage_TAC_6"/>
</dbReference>
<evidence type="ECO:0000313" key="1">
    <source>
        <dbReference type="EMBL" id="RKQ70910.1"/>
    </source>
</evidence>
<accession>A0A420WIR4</accession>
<keyword evidence="2" id="KW-1185">Reference proteome</keyword>
<evidence type="ECO:0000313" key="2">
    <source>
        <dbReference type="Proteomes" id="UP000282211"/>
    </source>
</evidence>
<proteinExistence type="predicted"/>
<dbReference type="InParanoid" id="A0A420WIR4"/>
<gene>
    <name evidence="1" type="ORF">DES40_0214</name>
</gene>
<protein>
    <submittedName>
        <fullName evidence="1">Tail assembly chaperone</fullName>
    </submittedName>
</protein>